<evidence type="ECO:0000259" key="2">
    <source>
        <dbReference type="Pfam" id="PF20605"/>
    </source>
</evidence>
<reference evidence="3 4" key="1">
    <citation type="journal article" date="2015" name="Int. J. Syst. Evol. Microbiol.">
        <title>Roseomonas oryzae sp. nov., isolated from paddy rhizosphere soil.</title>
        <authorList>
            <person name="Ramaprasad E.V."/>
            <person name="Sasikala Ch."/>
            <person name="Ramana Ch.V."/>
        </authorList>
    </citation>
    <scope>NUCLEOTIDE SEQUENCE [LARGE SCALE GENOMIC DNA]</scope>
    <source>
        <strain evidence="3 4">KCTC 42542</strain>
    </source>
</reference>
<proteinExistence type="predicted"/>
<evidence type="ECO:0000313" key="3">
    <source>
        <dbReference type="EMBL" id="KAA2211419.1"/>
    </source>
</evidence>
<name>A0A5B2TB50_9PROT</name>
<sequence>MNRPNSLQAILAREAAAPAELKTEERSKPPAKSHPALKGPTPPEAEASTKFYRPSRDGRRFLGGHFDPAVVRQMKLLAVEEDTTTQALLEEALNLLFVKKGKGKIIGV</sequence>
<evidence type="ECO:0000256" key="1">
    <source>
        <dbReference type="SAM" id="MobiDB-lite"/>
    </source>
</evidence>
<protein>
    <recommendedName>
        <fullName evidence="2">Antitoxin-like ribbon-helix-helix domain-containing protein</fullName>
    </recommendedName>
</protein>
<dbReference type="Proteomes" id="UP000322110">
    <property type="component" value="Unassembled WGS sequence"/>
</dbReference>
<dbReference type="RefSeq" id="WP_149814154.1">
    <property type="nucleotide sequence ID" value="NZ_VUKA01000028.1"/>
</dbReference>
<dbReference type="EMBL" id="VUKA01000028">
    <property type="protein sequence ID" value="KAA2211419.1"/>
    <property type="molecule type" value="Genomic_DNA"/>
</dbReference>
<dbReference type="Pfam" id="PF20605">
    <property type="entry name" value="Antitox_RHH"/>
    <property type="match status" value="1"/>
</dbReference>
<dbReference type="OrthoDB" id="7190256at2"/>
<keyword evidence="4" id="KW-1185">Reference proteome</keyword>
<organism evidence="3 4">
    <name type="scientific">Teichococcus oryzae</name>
    <dbReference type="NCBI Taxonomy" id="1608942"/>
    <lineage>
        <taxon>Bacteria</taxon>
        <taxon>Pseudomonadati</taxon>
        <taxon>Pseudomonadota</taxon>
        <taxon>Alphaproteobacteria</taxon>
        <taxon>Acetobacterales</taxon>
        <taxon>Roseomonadaceae</taxon>
        <taxon>Roseomonas</taxon>
    </lineage>
</organism>
<feature type="region of interest" description="Disordered" evidence="1">
    <location>
        <begin position="14"/>
        <end position="53"/>
    </location>
</feature>
<gene>
    <name evidence="3" type="ORF">F0Q34_20175</name>
</gene>
<dbReference type="AlphaFoldDB" id="A0A5B2TB50"/>
<dbReference type="InterPro" id="IPR046765">
    <property type="entry name" value="Antitox_RHH"/>
</dbReference>
<comment type="caution">
    <text evidence="3">The sequence shown here is derived from an EMBL/GenBank/DDBJ whole genome shotgun (WGS) entry which is preliminary data.</text>
</comment>
<accession>A0A5B2TB50</accession>
<evidence type="ECO:0000313" key="4">
    <source>
        <dbReference type="Proteomes" id="UP000322110"/>
    </source>
</evidence>
<feature type="domain" description="Antitoxin-like ribbon-helix-helix" evidence="2">
    <location>
        <begin position="56"/>
        <end position="105"/>
    </location>
</feature>